<dbReference type="OrthoDB" id="8373403at2"/>
<evidence type="ECO:0008006" key="4">
    <source>
        <dbReference type="Google" id="ProtNLM"/>
    </source>
</evidence>
<dbReference type="KEGG" id="paqt:E8L99_18235"/>
<evidence type="ECO:0000313" key="2">
    <source>
        <dbReference type="EMBL" id="QCK87559.1"/>
    </source>
</evidence>
<keyword evidence="1" id="KW-1133">Transmembrane helix</keyword>
<reference evidence="2 3" key="1">
    <citation type="submission" date="2019-04" db="EMBL/GenBank/DDBJ databases">
        <title>Phreatobacter aquaticus sp. nov.</title>
        <authorList>
            <person name="Choi A."/>
            <person name="Baek K."/>
        </authorList>
    </citation>
    <scope>NUCLEOTIDE SEQUENCE [LARGE SCALE GENOMIC DNA]</scope>
    <source>
        <strain evidence="2 3">NMCR1094</strain>
    </source>
</reference>
<organism evidence="2 3">
    <name type="scientific">Phreatobacter aquaticus</name>
    <dbReference type="NCBI Taxonomy" id="2570229"/>
    <lineage>
        <taxon>Bacteria</taxon>
        <taxon>Pseudomonadati</taxon>
        <taxon>Pseudomonadota</taxon>
        <taxon>Alphaproteobacteria</taxon>
        <taxon>Hyphomicrobiales</taxon>
        <taxon>Phreatobacteraceae</taxon>
        <taxon>Phreatobacter</taxon>
    </lineage>
</organism>
<dbReference type="AlphaFoldDB" id="A0A4D7QPV2"/>
<proteinExistence type="predicted"/>
<sequence length="73" mass="7551">MTAVQNESDKLIDAAADTAKAARAQLKNAGIDTDVMASRAGELGTMLKAEIAAKPFQAVGIALVVGFIYGLTR</sequence>
<protein>
    <recommendedName>
        <fullName evidence="4">DUF883 domain-containing protein</fullName>
    </recommendedName>
</protein>
<dbReference type="RefSeq" id="WP_137100888.1">
    <property type="nucleotide sequence ID" value="NZ_CP039865.1"/>
</dbReference>
<dbReference type="EMBL" id="CP039865">
    <property type="protein sequence ID" value="QCK87559.1"/>
    <property type="molecule type" value="Genomic_DNA"/>
</dbReference>
<keyword evidence="1" id="KW-0472">Membrane</keyword>
<evidence type="ECO:0000313" key="3">
    <source>
        <dbReference type="Proteomes" id="UP000298588"/>
    </source>
</evidence>
<name>A0A4D7QPV2_9HYPH</name>
<gene>
    <name evidence="2" type="ORF">E8L99_18235</name>
</gene>
<feature type="transmembrane region" description="Helical" evidence="1">
    <location>
        <begin position="55"/>
        <end position="72"/>
    </location>
</feature>
<evidence type="ECO:0000256" key="1">
    <source>
        <dbReference type="SAM" id="Phobius"/>
    </source>
</evidence>
<dbReference type="Proteomes" id="UP000298588">
    <property type="component" value="Chromosome"/>
</dbReference>
<keyword evidence="3" id="KW-1185">Reference proteome</keyword>
<keyword evidence="1" id="KW-0812">Transmembrane</keyword>
<accession>A0A4D7QPV2</accession>